<comment type="caution">
    <text evidence="2">The sequence shown here is derived from an EMBL/GenBank/DDBJ whole genome shotgun (WGS) entry which is preliminary data.</text>
</comment>
<dbReference type="EMBL" id="JACGCM010000622">
    <property type="protein sequence ID" value="KAF6169835.1"/>
    <property type="molecule type" value="Genomic_DNA"/>
</dbReference>
<dbReference type="AlphaFoldDB" id="A0A7J7NRL3"/>
<evidence type="ECO:0000256" key="1">
    <source>
        <dbReference type="SAM" id="MobiDB-lite"/>
    </source>
</evidence>
<protein>
    <submittedName>
        <fullName evidence="2">Uncharacterized protein</fullName>
    </submittedName>
</protein>
<gene>
    <name evidence="2" type="ORF">GIB67_034227</name>
</gene>
<evidence type="ECO:0000313" key="2">
    <source>
        <dbReference type="EMBL" id="KAF6169835.1"/>
    </source>
</evidence>
<name>A0A7J7NRL3_9MAGN</name>
<dbReference type="Proteomes" id="UP000541444">
    <property type="component" value="Unassembled WGS sequence"/>
</dbReference>
<sequence length="131" mass="14794">MAKKWSWGSAVVTHMYYNLGTTSRDDGRLYGTHRDKMDSAHSFKEVTFFYGALANDDVGIHQRKKANVNEHGDTFVHQSEDVAEQFDASHHEHASLSPNAYDTMPTKGGSGGFDQQIIELNDQFQKLNEDK</sequence>
<proteinExistence type="predicted"/>
<reference evidence="2 3" key="1">
    <citation type="journal article" date="2020" name="IScience">
        <title>Genome Sequencing of the Endangered Kingdonia uniflora (Circaeasteraceae, Ranunculales) Reveals Potential Mechanisms of Evolutionary Specialization.</title>
        <authorList>
            <person name="Sun Y."/>
            <person name="Deng T."/>
            <person name="Zhang A."/>
            <person name="Moore M.J."/>
            <person name="Landis J.B."/>
            <person name="Lin N."/>
            <person name="Zhang H."/>
            <person name="Zhang X."/>
            <person name="Huang J."/>
            <person name="Zhang X."/>
            <person name="Sun H."/>
            <person name="Wang H."/>
        </authorList>
    </citation>
    <scope>NUCLEOTIDE SEQUENCE [LARGE SCALE GENOMIC DNA]</scope>
    <source>
        <strain evidence="2">TB1705</strain>
        <tissue evidence="2">Leaf</tissue>
    </source>
</reference>
<organism evidence="2 3">
    <name type="scientific">Kingdonia uniflora</name>
    <dbReference type="NCBI Taxonomy" id="39325"/>
    <lineage>
        <taxon>Eukaryota</taxon>
        <taxon>Viridiplantae</taxon>
        <taxon>Streptophyta</taxon>
        <taxon>Embryophyta</taxon>
        <taxon>Tracheophyta</taxon>
        <taxon>Spermatophyta</taxon>
        <taxon>Magnoliopsida</taxon>
        <taxon>Ranunculales</taxon>
        <taxon>Circaeasteraceae</taxon>
        <taxon>Kingdonia</taxon>
    </lineage>
</organism>
<feature type="region of interest" description="Disordered" evidence="1">
    <location>
        <begin position="81"/>
        <end position="114"/>
    </location>
</feature>
<keyword evidence="3" id="KW-1185">Reference proteome</keyword>
<accession>A0A7J7NRL3</accession>
<evidence type="ECO:0000313" key="3">
    <source>
        <dbReference type="Proteomes" id="UP000541444"/>
    </source>
</evidence>